<evidence type="ECO:0000259" key="1">
    <source>
        <dbReference type="Pfam" id="PF07475"/>
    </source>
</evidence>
<dbReference type="Pfam" id="PF07475">
    <property type="entry name" value="Hpr_kinase_C"/>
    <property type="match status" value="1"/>
</dbReference>
<dbReference type="GO" id="GO:0000155">
    <property type="term" value="F:phosphorelay sensor kinase activity"/>
    <property type="evidence" value="ECO:0007669"/>
    <property type="project" value="InterPro"/>
</dbReference>
<dbReference type="OrthoDB" id="8326226at2"/>
<dbReference type="EMBL" id="WTYW01000001">
    <property type="protein sequence ID" value="MXO84772.1"/>
    <property type="molecule type" value="Genomic_DNA"/>
</dbReference>
<accession>A0A844ZBY6</accession>
<keyword evidence="2" id="KW-0808">Transferase</keyword>
<comment type="caution">
    <text evidence="2">The sequence shown here is derived from an EMBL/GenBank/DDBJ whole genome shotgun (WGS) entry which is preliminary data.</text>
</comment>
<feature type="domain" description="HPr kinase/phosphorylase C-terminal" evidence="1">
    <location>
        <begin position="10"/>
        <end position="81"/>
    </location>
</feature>
<proteinExistence type="predicted"/>
<dbReference type="GO" id="GO:0005524">
    <property type="term" value="F:ATP binding"/>
    <property type="evidence" value="ECO:0007669"/>
    <property type="project" value="InterPro"/>
</dbReference>
<dbReference type="InterPro" id="IPR011104">
    <property type="entry name" value="Hpr_kin/Pase_C"/>
</dbReference>
<organism evidence="2 3">
    <name type="scientific">Parapontixanthobacter aurantiacus</name>
    <dbReference type="NCBI Taxonomy" id="1463599"/>
    <lineage>
        <taxon>Bacteria</taxon>
        <taxon>Pseudomonadati</taxon>
        <taxon>Pseudomonadota</taxon>
        <taxon>Alphaproteobacteria</taxon>
        <taxon>Sphingomonadales</taxon>
        <taxon>Erythrobacteraceae</taxon>
        <taxon>Parapontixanthobacter</taxon>
    </lineage>
</organism>
<gene>
    <name evidence="2" type="ORF">GRI38_01825</name>
</gene>
<sequence>MSGTSVLNMTAVAVGGRALLLAGPPGSGKSTLALALIDRGAQLIGDDGVLLEGNGDHLIAQPPEGQTRGLLEVHGVGLVSFAVTAAPVALILESHDAPPRLPETVERRTLLDIAIPVVPFDYRAPSAVLRAELALRHHGLPLSP</sequence>
<evidence type="ECO:0000313" key="3">
    <source>
        <dbReference type="Proteomes" id="UP000433104"/>
    </source>
</evidence>
<dbReference type="AlphaFoldDB" id="A0A844ZBY6"/>
<keyword evidence="3" id="KW-1185">Reference proteome</keyword>
<keyword evidence="2" id="KW-0418">Kinase</keyword>
<dbReference type="GO" id="GO:0006109">
    <property type="term" value="P:regulation of carbohydrate metabolic process"/>
    <property type="evidence" value="ECO:0007669"/>
    <property type="project" value="InterPro"/>
</dbReference>
<dbReference type="Proteomes" id="UP000433104">
    <property type="component" value="Unassembled WGS sequence"/>
</dbReference>
<dbReference type="InterPro" id="IPR027417">
    <property type="entry name" value="P-loop_NTPase"/>
</dbReference>
<reference evidence="2 3" key="1">
    <citation type="submission" date="2019-12" db="EMBL/GenBank/DDBJ databases">
        <title>Genomic-based taxomic classification of the family Erythrobacteraceae.</title>
        <authorList>
            <person name="Xu L."/>
        </authorList>
    </citation>
    <scope>NUCLEOTIDE SEQUENCE [LARGE SCALE GENOMIC DNA]</scope>
    <source>
        <strain evidence="2 3">MCCC 1A09962</strain>
    </source>
</reference>
<dbReference type="Gene3D" id="3.40.50.300">
    <property type="entry name" value="P-loop containing nucleotide triphosphate hydrolases"/>
    <property type="match status" value="1"/>
</dbReference>
<dbReference type="SUPFAM" id="SSF53795">
    <property type="entry name" value="PEP carboxykinase-like"/>
    <property type="match status" value="1"/>
</dbReference>
<evidence type="ECO:0000313" key="2">
    <source>
        <dbReference type="EMBL" id="MXO84772.1"/>
    </source>
</evidence>
<name>A0A844ZBY6_9SPHN</name>
<dbReference type="RefSeq" id="WP_160681291.1">
    <property type="nucleotide sequence ID" value="NZ_WTYW01000001.1"/>
</dbReference>
<protein>
    <submittedName>
        <fullName evidence="2">Serine kinase</fullName>
    </submittedName>
</protein>